<name>V2YSZ1_MONRO</name>
<keyword evidence="2" id="KW-1133">Transmembrane helix</keyword>
<feature type="transmembrane region" description="Helical" evidence="2">
    <location>
        <begin position="231"/>
        <end position="258"/>
    </location>
</feature>
<feature type="transmembrane region" description="Helical" evidence="2">
    <location>
        <begin position="140"/>
        <end position="162"/>
    </location>
</feature>
<gene>
    <name evidence="4" type="ORF">Moror_14162</name>
</gene>
<feature type="transmembrane region" description="Helical" evidence="2">
    <location>
        <begin position="196"/>
        <end position="219"/>
    </location>
</feature>
<sequence>MMSAEQNAASSLSAAQIPSILEDQPLLNHGAISQSVDATGKVEEKKGPTVEQSWEKLMAEVAKYDSGMVKDWKEDIDTLLVFAGLFSAVVTAFVIESYRWLSEDPTDTTVAILVQISMQLNTSQSIIPERVQFEPDASSIRINCFWFLSLVFSLTSALFGLLCKQWLREHQRDPLTRTPAQALALRQLRRDSLERWGVSSFLSALPILLEVALLLFFVGVLDLLWNRQSRIPFAICSVAVILSAGSYLVTAFLPTLAIPRGDHWSKIIGGRFNELSYQFICPFKSPQAWAIYNLTRNAFRPLLEIHFFRRFLHKLPSLFSRIPWAASDWSALDLEVIEQFDLPGTASHPLNLYEVRALEWAVTIFRDNPSMIPHLETILGTVPPSLAISAVLGAWKQPIWRDIRKVDVNTRLRYLPSTQTANLFIMISPEPITRTPALLHPEGISLLFCHHSWMDMASGTNVSKGTIDHLVRSIDSQHANLQRSTGLQFVVPFPIVEKLWTHDDSDVREQSLQLTRFFKDAFSTYPSYNLDRRDGECFAFISVLAKHLNRIDRISCLSTSTCGQEYIRFINDYIISRRLQHPRSAWDAPEYERLMLEWTRATRRVEEIGHLPPDYFAAIPGLNDPSLPVGTDIQLIGEPGYSFPTQTDPPPVPYDGTTTPRPQNSETDEDGGQPGIP</sequence>
<feature type="compositionally biased region" description="Polar residues" evidence="1">
    <location>
        <begin position="656"/>
        <end position="665"/>
    </location>
</feature>
<dbReference type="OrthoDB" id="3219854at2759"/>
<feature type="region of interest" description="Disordered" evidence="1">
    <location>
        <begin position="637"/>
        <end position="677"/>
    </location>
</feature>
<dbReference type="HOGENOM" id="CLU_018688_4_1_1"/>
<keyword evidence="5" id="KW-1185">Reference proteome</keyword>
<evidence type="ECO:0000313" key="4">
    <source>
        <dbReference type="EMBL" id="ESK94769.1"/>
    </source>
</evidence>
<dbReference type="Pfam" id="PF20153">
    <property type="entry name" value="DUF6535"/>
    <property type="match status" value="1"/>
</dbReference>
<evidence type="ECO:0000313" key="5">
    <source>
        <dbReference type="Proteomes" id="UP000017559"/>
    </source>
</evidence>
<comment type="caution">
    <text evidence="4">The sequence shown here is derived from an EMBL/GenBank/DDBJ whole genome shotgun (WGS) entry which is preliminary data.</text>
</comment>
<organism evidence="4 5">
    <name type="scientific">Moniliophthora roreri (strain MCA 2997)</name>
    <name type="common">Cocoa frosty pod rot fungus</name>
    <name type="synonym">Crinipellis roreri</name>
    <dbReference type="NCBI Taxonomy" id="1381753"/>
    <lineage>
        <taxon>Eukaryota</taxon>
        <taxon>Fungi</taxon>
        <taxon>Dikarya</taxon>
        <taxon>Basidiomycota</taxon>
        <taxon>Agaricomycotina</taxon>
        <taxon>Agaricomycetes</taxon>
        <taxon>Agaricomycetidae</taxon>
        <taxon>Agaricales</taxon>
        <taxon>Marasmiineae</taxon>
        <taxon>Marasmiaceae</taxon>
        <taxon>Moniliophthora</taxon>
    </lineage>
</organism>
<proteinExistence type="predicted"/>
<protein>
    <recommendedName>
        <fullName evidence="3">DUF6535 domain-containing protein</fullName>
    </recommendedName>
</protein>
<reference evidence="4 5" key="1">
    <citation type="journal article" date="2014" name="BMC Genomics">
        <title>Genome and secretome analysis of the hemibiotrophic fungal pathogen, Moniliophthora roreri, which causes frosty pod rot disease of cacao: mechanisms of the biotrophic and necrotrophic phases.</title>
        <authorList>
            <person name="Meinhardt L.W."/>
            <person name="Costa G.G.L."/>
            <person name="Thomazella D.P.T."/>
            <person name="Teixeira P.J.P.L."/>
            <person name="Carazzolle M.F."/>
            <person name="Schuster S.C."/>
            <person name="Carlson J.E."/>
            <person name="Guiltinan M.J."/>
            <person name="Mieczkowski P."/>
            <person name="Farmer A."/>
            <person name="Ramaraj T."/>
            <person name="Crozier J."/>
            <person name="Davis R.E."/>
            <person name="Shao J."/>
            <person name="Melnick R.L."/>
            <person name="Pereira G.A.G."/>
            <person name="Bailey B.A."/>
        </authorList>
    </citation>
    <scope>NUCLEOTIDE SEQUENCE [LARGE SCALE GENOMIC DNA]</scope>
    <source>
        <strain evidence="4 5">MCA 2997</strain>
    </source>
</reference>
<evidence type="ECO:0000256" key="2">
    <source>
        <dbReference type="SAM" id="Phobius"/>
    </source>
</evidence>
<keyword evidence="2" id="KW-0812">Transmembrane</keyword>
<dbReference type="KEGG" id="mrr:Moror_14162"/>
<evidence type="ECO:0000256" key="1">
    <source>
        <dbReference type="SAM" id="MobiDB-lite"/>
    </source>
</evidence>
<keyword evidence="2" id="KW-0472">Membrane</keyword>
<dbReference type="EMBL" id="AWSO01000121">
    <property type="protein sequence ID" value="ESK94769.1"/>
    <property type="molecule type" value="Genomic_DNA"/>
</dbReference>
<accession>V2YSZ1</accession>
<feature type="domain" description="DUF6535" evidence="3">
    <location>
        <begin position="54"/>
        <end position="226"/>
    </location>
</feature>
<dbReference type="AlphaFoldDB" id="V2YSZ1"/>
<evidence type="ECO:0000259" key="3">
    <source>
        <dbReference type="Pfam" id="PF20153"/>
    </source>
</evidence>
<dbReference type="Proteomes" id="UP000017559">
    <property type="component" value="Unassembled WGS sequence"/>
</dbReference>
<dbReference type="InterPro" id="IPR045338">
    <property type="entry name" value="DUF6535"/>
</dbReference>
<feature type="transmembrane region" description="Helical" evidence="2">
    <location>
        <begin position="76"/>
        <end position="95"/>
    </location>
</feature>